<comment type="caution">
    <text evidence="3">The sequence shown here is derived from an EMBL/GenBank/DDBJ whole genome shotgun (WGS) entry which is preliminary data.</text>
</comment>
<dbReference type="PANTHER" id="PTHR47559">
    <property type="entry name" value="OS03G0844900 PROTEIN"/>
    <property type="match status" value="1"/>
</dbReference>
<feature type="domain" description="S1 motif" evidence="2">
    <location>
        <begin position="216"/>
        <end position="285"/>
    </location>
</feature>
<dbReference type="SMART" id="SM00316">
    <property type="entry name" value="S1"/>
    <property type="match status" value="3"/>
</dbReference>
<dbReference type="InterPro" id="IPR035104">
    <property type="entry name" value="Ribosomal_protein_S1-like"/>
</dbReference>
<accession>A0A1G2PP01</accession>
<evidence type="ECO:0000313" key="3">
    <source>
        <dbReference type="EMBL" id="OHA50037.1"/>
    </source>
</evidence>
<dbReference type="CDD" id="cd04465">
    <property type="entry name" value="S1_RPS1_repeat_ec2_hs2"/>
    <property type="match status" value="1"/>
</dbReference>
<dbReference type="Pfam" id="PF00575">
    <property type="entry name" value="S1"/>
    <property type="match status" value="3"/>
</dbReference>
<dbReference type="PANTHER" id="PTHR47559:SF1">
    <property type="entry name" value="OS03G0844900 PROTEIN"/>
    <property type="match status" value="1"/>
</dbReference>
<dbReference type="GO" id="GO:0003676">
    <property type="term" value="F:nucleic acid binding"/>
    <property type="evidence" value="ECO:0007669"/>
    <property type="project" value="InterPro"/>
</dbReference>
<feature type="region of interest" description="Disordered" evidence="1">
    <location>
        <begin position="286"/>
        <end position="336"/>
    </location>
</feature>
<dbReference type="InterPro" id="IPR052757">
    <property type="entry name" value="Ribosomal_protein_S1"/>
</dbReference>
<dbReference type="InterPro" id="IPR012340">
    <property type="entry name" value="NA-bd_OB-fold"/>
</dbReference>
<dbReference type="STRING" id="1802363.A2682_02165"/>
<proteinExistence type="predicted"/>
<dbReference type="PROSITE" id="PS50126">
    <property type="entry name" value="S1"/>
    <property type="match status" value="3"/>
</dbReference>
<dbReference type="AlphaFoldDB" id="A0A1G2PP01"/>
<feature type="domain" description="S1 motif" evidence="2">
    <location>
        <begin position="36"/>
        <end position="103"/>
    </location>
</feature>
<organism evidence="3 4">
    <name type="scientific">Terrybacteria sp. (strain RIFCSPHIGHO2_01_FULL_58_15)</name>
    <dbReference type="NCBI Taxonomy" id="1802363"/>
    <lineage>
        <taxon>Bacteria</taxon>
        <taxon>Candidatus Terryibacteriota</taxon>
    </lineage>
</organism>
<feature type="compositionally biased region" description="Basic and acidic residues" evidence="1">
    <location>
        <begin position="306"/>
        <end position="323"/>
    </location>
</feature>
<gene>
    <name evidence="3" type="ORF">A2682_02165</name>
</gene>
<sequence length="336" mass="36667">MERQENETVAPSALDSAAHPLDAILKADSPQLPREGDIVEGPVISRGTAAVLVDLGPQGTGIVYGREFFMARDILRDKRVGDRVSAKVIDPENADGYVELSAVAAGRELAWGRLQKFSDEKETIKATVESANRGGLVVNVEGIKAFLPVSQLAPEHYPHVEGGDKEKILEALRAFVGQPLSAKILNLDPQRDKLILSERAVFEEELREELKNFHVGDIVEGRVAGIVDFGLFVRFGPDERLEGLMHVSEVSREPVQHIRERFTIGDRLKAKIVDIQSDRVSLSLKALEPPQPETATPSADGEEVTPEAKEEPAVTAETEKTEETSANVAESEESLG</sequence>
<dbReference type="Proteomes" id="UP000178690">
    <property type="component" value="Unassembled WGS sequence"/>
</dbReference>
<protein>
    <recommendedName>
        <fullName evidence="2">S1 motif domain-containing protein</fullName>
    </recommendedName>
</protein>
<feature type="domain" description="S1 motif" evidence="2">
    <location>
        <begin position="121"/>
        <end position="199"/>
    </location>
</feature>
<evidence type="ECO:0000313" key="4">
    <source>
        <dbReference type="Proteomes" id="UP000178690"/>
    </source>
</evidence>
<evidence type="ECO:0000256" key="1">
    <source>
        <dbReference type="SAM" id="MobiDB-lite"/>
    </source>
</evidence>
<dbReference type="Gene3D" id="2.40.50.140">
    <property type="entry name" value="Nucleic acid-binding proteins"/>
    <property type="match status" value="3"/>
</dbReference>
<dbReference type="EMBL" id="MHST01000002">
    <property type="protein sequence ID" value="OHA50037.1"/>
    <property type="molecule type" value="Genomic_DNA"/>
</dbReference>
<name>A0A1G2PP01_TERXR</name>
<dbReference type="PRINTS" id="PR00681">
    <property type="entry name" value="RIBOSOMALS1"/>
</dbReference>
<reference evidence="3 4" key="1">
    <citation type="journal article" date="2016" name="Nat. Commun.">
        <title>Thousands of microbial genomes shed light on interconnected biogeochemical processes in an aquifer system.</title>
        <authorList>
            <person name="Anantharaman K."/>
            <person name="Brown C.T."/>
            <person name="Hug L.A."/>
            <person name="Sharon I."/>
            <person name="Castelle C.J."/>
            <person name="Probst A.J."/>
            <person name="Thomas B.C."/>
            <person name="Singh A."/>
            <person name="Wilkins M.J."/>
            <person name="Karaoz U."/>
            <person name="Brodie E.L."/>
            <person name="Williams K.H."/>
            <person name="Hubbard S.S."/>
            <person name="Banfield J.F."/>
        </authorList>
    </citation>
    <scope>NUCLEOTIDE SEQUENCE [LARGE SCALE GENOMIC DNA]</scope>
    <source>
        <strain evidence="4">RIFCSPHIGHO2_01_FULL_58_15</strain>
    </source>
</reference>
<dbReference type="SUPFAM" id="SSF50249">
    <property type="entry name" value="Nucleic acid-binding proteins"/>
    <property type="match status" value="3"/>
</dbReference>
<evidence type="ECO:0000259" key="2">
    <source>
        <dbReference type="PROSITE" id="PS50126"/>
    </source>
</evidence>
<dbReference type="InterPro" id="IPR003029">
    <property type="entry name" value="S1_domain"/>
</dbReference>